<feature type="domain" description="GGDEF" evidence="4">
    <location>
        <begin position="253"/>
        <end position="383"/>
    </location>
</feature>
<feature type="transmembrane region" description="Helical" evidence="3">
    <location>
        <begin position="152"/>
        <end position="170"/>
    </location>
</feature>
<dbReference type="PROSITE" id="PS50887">
    <property type="entry name" value="GGDEF"/>
    <property type="match status" value="1"/>
</dbReference>
<evidence type="ECO:0000256" key="1">
    <source>
        <dbReference type="ARBA" id="ARBA00012528"/>
    </source>
</evidence>
<protein>
    <recommendedName>
        <fullName evidence="1">diguanylate cyclase</fullName>
        <ecNumber evidence="1">2.7.7.65</ecNumber>
    </recommendedName>
</protein>
<feature type="transmembrane region" description="Helical" evidence="3">
    <location>
        <begin position="120"/>
        <end position="140"/>
    </location>
</feature>
<dbReference type="Gene3D" id="3.30.70.270">
    <property type="match status" value="1"/>
</dbReference>
<dbReference type="CDD" id="cd01949">
    <property type="entry name" value="GGDEF"/>
    <property type="match status" value="1"/>
</dbReference>
<organism evidence="5 6">
    <name type="scientific">Pelomonas aquatica</name>
    <dbReference type="NCBI Taxonomy" id="431058"/>
    <lineage>
        <taxon>Bacteria</taxon>
        <taxon>Pseudomonadati</taxon>
        <taxon>Pseudomonadota</taxon>
        <taxon>Betaproteobacteria</taxon>
        <taxon>Burkholderiales</taxon>
        <taxon>Sphaerotilaceae</taxon>
        <taxon>Roseateles</taxon>
    </lineage>
</organism>
<dbReference type="EMBL" id="SGUG01000007">
    <property type="protein sequence ID" value="MDG0862011.1"/>
    <property type="molecule type" value="Genomic_DNA"/>
</dbReference>
<evidence type="ECO:0000256" key="3">
    <source>
        <dbReference type="SAM" id="Phobius"/>
    </source>
</evidence>
<feature type="transmembrane region" description="Helical" evidence="3">
    <location>
        <begin position="190"/>
        <end position="212"/>
    </location>
</feature>
<proteinExistence type="predicted"/>
<name>A0A9X4LFI2_9BURK</name>
<keyword evidence="6" id="KW-1185">Reference proteome</keyword>
<dbReference type="InterPro" id="IPR029787">
    <property type="entry name" value="Nucleotide_cyclase"/>
</dbReference>
<keyword evidence="3" id="KW-1133">Transmembrane helix</keyword>
<dbReference type="FunFam" id="3.30.70.270:FF:000001">
    <property type="entry name" value="Diguanylate cyclase domain protein"/>
    <property type="match status" value="1"/>
</dbReference>
<dbReference type="InterPro" id="IPR050469">
    <property type="entry name" value="Diguanylate_Cyclase"/>
</dbReference>
<dbReference type="Proteomes" id="UP001152766">
    <property type="component" value="Unassembled WGS sequence"/>
</dbReference>
<feature type="transmembrane region" description="Helical" evidence="3">
    <location>
        <begin position="34"/>
        <end position="56"/>
    </location>
</feature>
<dbReference type="PANTHER" id="PTHR45138:SF9">
    <property type="entry name" value="DIGUANYLATE CYCLASE DGCM-RELATED"/>
    <property type="match status" value="1"/>
</dbReference>
<evidence type="ECO:0000313" key="6">
    <source>
        <dbReference type="Proteomes" id="UP001152766"/>
    </source>
</evidence>
<accession>A0A9X4LFI2</accession>
<feature type="transmembrane region" description="Helical" evidence="3">
    <location>
        <begin position="96"/>
        <end position="114"/>
    </location>
</feature>
<evidence type="ECO:0000313" key="5">
    <source>
        <dbReference type="EMBL" id="MDG0862011.1"/>
    </source>
</evidence>
<comment type="catalytic activity">
    <reaction evidence="2">
        <text>2 GTP = 3',3'-c-di-GMP + 2 diphosphate</text>
        <dbReference type="Rhea" id="RHEA:24898"/>
        <dbReference type="ChEBI" id="CHEBI:33019"/>
        <dbReference type="ChEBI" id="CHEBI:37565"/>
        <dbReference type="ChEBI" id="CHEBI:58805"/>
        <dbReference type="EC" id="2.7.7.65"/>
    </reaction>
</comment>
<evidence type="ECO:0000259" key="4">
    <source>
        <dbReference type="PROSITE" id="PS50887"/>
    </source>
</evidence>
<feature type="transmembrane region" description="Helical" evidence="3">
    <location>
        <begin position="6"/>
        <end position="27"/>
    </location>
</feature>
<dbReference type="InterPro" id="IPR000160">
    <property type="entry name" value="GGDEF_dom"/>
</dbReference>
<keyword evidence="3" id="KW-0812">Transmembrane</keyword>
<dbReference type="GO" id="GO:0052621">
    <property type="term" value="F:diguanylate cyclase activity"/>
    <property type="evidence" value="ECO:0007669"/>
    <property type="project" value="UniProtKB-EC"/>
</dbReference>
<dbReference type="InterPro" id="IPR043128">
    <property type="entry name" value="Rev_trsase/Diguanyl_cyclase"/>
</dbReference>
<dbReference type="PANTHER" id="PTHR45138">
    <property type="entry name" value="REGULATORY COMPONENTS OF SENSORY TRANSDUCTION SYSTEM"/>
    <property type="match status" value="1"/>
</dbReference>
<dbReference type="SUPFAM" id="SSF55073">
    <property type="entry name" value="Nucleotide cyclase"/>
    <property type="match status" value="1"/>
</dbReference>
<gene>
    <name evidence="5" type="ORF">EXJ73_05920</name>
</gene>
<dbReference type="SMART" id="SM00267">
    <property type="entry name" value="GGDEF"/>
    <property type="match status" value="1"/>
</dbReference>
<dbReference type="AlphaFoldDB" id="A0A9X4LFI2"/>
<dbReference type="EC" id="2.7.7.65" evidence="1"/>
<sequence length="384" mass="41884">MQTQTLLVVICVCSAWMAATFGLLYLVSRQERSLLDWAAAGFFFFCNGVVTAGAAFKFFPVMQLLIGIANAGAVLGHFSLLQGYREHIGQTSLRRSGIWLWLLVFGAHFVPNLLTDVAVRWPVIAGILTAVDLAAAVLIARSPGFMWRSPAALLQLTFTTSFVLYAFLLVRLTTGHETPLQVLGNDLVQLAGRLGLLTLVLPGTTACALMVMGKKEAELRKSAEVDPMTGWFNRRSLAPVLLREFARAKRTGSGFHLITFDIDKFKSINDTYGHATGDQALIHVTRVVADELRGYDIRFRLGGEEFLILVPSGHIGMLAERLRHAVEASPLNLDSGAIRITISVGCAGILPEDTDWSAVLKRADLALYEAKTTGRNRVAFAVPA</sequence>
<dbReference type="Pfam" id="PF00990">
    <property type="entry name" value="GGDEF"/>
    <property type="match status" value="1"/>
</dbReference>
<reference evidence="5" key="1">
    <citation type="submission" date="2019-02" db="EMBL/GenBank/DDBJ databases">
        <title>Draft genome of the type strain Pelomonas aquatica CCUG 52575T.</title>
        <authorList>
            <person name="Gomila M."/>
            <person name="Lalucat J."/>
        </authorList>
    </citation>
    <scope>NUCLEOTIDE SEQUENCE</scope>
    <source>
        <strain evidence="5">CCUG 52575</strain>
    </source>
</reference>
<keyword evidence="3" id="KW-0472">Membrane</keyword>
<evidence type="ECO:0000256" key="2">
    <source>
        <dbReference type="ARBA" id="ARBA00034247"/>
    </source>
</evidence>
<dbReference type="RefSeq" id="WP_268146644.1">
    <property type="nucleotide sequence ID" value="NZ_JAPPUW010000001.1"/>
</dbReference>
<feature type="transmembrane region" description="Helical" evidence="3">
    <location>
        <begin position="62"/>
        <end position="84"/>
    </location>
</feature>
<comment type="caution">
    <text evidence="5">The sequence shown here is derived from an EMBL/GenBank/DDBJ whole genome shotgun (WGS) entry which is preliminary data.</text>
</comment>
<dbReference type="NCBIfam" id="TIGR00254">
    <property type="entry name" value="GGDEF"/>
    <property type="match status" value="1"/>
</dbReference>